<organism evidence="6 7">
    <name type="scientific">Reticulomyxa filosa</name>
    <dbReference type="NCBI Taxonomy" id="46433"/>
    <lineage>
        <taxon>Eukaryota</taxon>
        <taxon>Sar</taxon>
        <taxon>Rhizaria</taxon>
        <taxon>Retaria</taxon>
        <taxon>Foraminifera</taxon>
        <taxon>Monothalamids</taxon>
        <taxon>Reticulomyxidae</taxon>
        <taxon>Reticulomyxa</taxon>
    </lineage>
</organism>
<keyword evidence="2 5" id="KW-0853">WD repeat</keyword>
<dbReference type="InterPro" id="IPR001632">
    <property type="entry name" value="WD40_G-protein_beta-like"/>
</dbReference>
<reference evidence="6 7" key="1">
    <citation type="journal article" date="2013" name="Curr. Biol.">
        <title>The Genome of the Foraminiferan Reticulomyxa filosa.</title>
        <authorList>
            <person name="Glockner G."/>
            <person name="Hulsmann N."/>
            <person name="Schleicher M."/>
            <person name="Noegel A.A."/>
            <person name="Eichinger L."/>
            <person name="Gallinger C."/>
            <person name="Pawlowski J."/>
            <person name="Sierra R."/>
            <person name="Euteneuer U."/>
            <person name="Pillet L."/>
            <person name="Moustafa A."/>
            <person name="Platzer M."/>
            <person name="Groth M."/>
            <person name="Szafranski K."/>
            <person name="Schliwa M."/>
        </authorList>
    </citation>
    <scope>NUCLEOTIDE SEQUENCE [LARGE SCALE GENOMIC DNA]</scope>
</reference>
<feature type="repeat" description="WD" evidence="5">
    <location>
        <begin position="169"/>
        <end position="209"/>
    </location>
</feature>
<evidence type="ECO:0000313" key="7">
    <source>
        <dbReference type="Proteomes" id="UP000023152"/>
    </source>
</evidence>
<dbReference type="Proteomes" id="UP000023152">
    <property type="component" value="Unassembled WGS sequence"/>
</dbReference>
<dbReference type="PRINTS" id="PR00320">
    <property type="entry name" value="GPROTEINBRPT"/>
</dbReference>
<dbReference type="InterPro" id="IPR016346">
    <property type="entry name" value="G-protein_beta_1-5"/>
</dbReference>
<comment type="caution">
    <text evidence="6">The sequence shown here is derived from an EMBL/GenBank/DDBJ whole genome shotgun (WGS) entry which is preliminary data.</text>
</comment>
<dbReference type="PANTHER" id="PTHR19850">
    <property type="entry name" value="GUANINE NUCLEOTIDE-BINDING PROTEIN BETA G PROTEIN BETA"/>
    <property type="match status" value="1"/>
</dbReference>
<evidence type="ECO:0000313" key="6">
    <source>
        <dbReference type="EMBL" id="ETO23892.1"/>
    </source>
</evidence>
<dbReference type="PROSITE" id="PS50082">
    <property type="entry name" value="WD_REPEATS_2"/>
    <property type="match status" value="3"/>
</dbReference>
<accession>X6NEZ2</accession>
<evidence type="ECO:0000256" key="2">
    <source>
        <dbReference type="ARBA" id="ARBA00022574"/>
    </source>
</evidence>
<dbReference type="CDD" id="cd00200">
    <property type="entry name" value="WD40"/>
    <property type="match status" value="1"/>
</dbReference>
<dbReference type="AlphaFoldDB" id="X6NEZ2"/>
<dbReference type="PRINTS" id="PR00319">
    <property type="entry name" value="GPROTEINB"/>
</dbReference>
<evidence type="ECO:0000256" key="5">
    <source>
        <dbReference type="PROSITE-ProRule" id="PRU00221"/>
    </source>
</evidence>
<dbReference type="InterPro" id="IPR019775">
    <property type="entry name" value="WD40_repeat_CS"/>
</dbReference>
<dbReference type="SMART" id="SM00320">
    <property type="entry name" value="WD40"/>
    <property type="match status" value="6"/>
</dbReference>
<keyword evidence="3" id="KW-0677">Repeat</keyword>
<dbReference type="InterPro" id="IPR020472">
    <property type="entry name" value="WD40_PAC1"/>
</dbReference>
<dbReference type="OrthoDB" id="10255630at2759"/>
<evidence type="ECO:0000256" key="3">
    <source>
        <dbReference type="ARBA" id="ARBA00022737"/>
    </source>
</evidence>
<dbReference type="InterPro" id="IPR015943">
    <property type="entry name" value="WD40/YVTN_repeat-like_dom_sf"/>
</dbReference>
<dbReference type="OMA" id="GDTNCAL"/>
<dbReference type="PROSITE" id="PS00678">
    <property type="entry name" value="WD_REPEATS_1"/>
    <property type="match status" value="1"/>
</dbReference>
<sequence>MSTKEIFEQCKKDCNDLRKKIDAMRGDKTQKYCYYPLFLLFILQEAAKGKNLALATTKLKTRRVLRGHFGKIYAMHWNIDSTHLVSASQDGKLIIWNAHTQNKIQAIPLRSSWVMTCAYAPSGSFVACGGLDNLCTIHKLIANKTGTNNANEELQTNTLENVKMAHRELAQHEGYLSCCRFINDNEILTSSGDSTCILWDIETKTAKTTFTEHTGDVMALSTYDQGNAHVFVTGRVTKKSCYTFRGHECDINSVQFLSNGITFATGSDDSSCRLFDMRCYRQMNVYSSENILCGITSVGVSSTGKFLFTSYDDFSCHVWDTIHGTQLQKLCGHQNRVSCLGVTADGQALATGSWDTLLKVNLKNKAILSTLDFELVEVSYCFSKTIQLFYSFVLKILSQKGEERSIKKNE</sequence>
<dbReference type="PROSITE" id="PS50294">
    <property type="entry name" value="WD_REPEATS_REGION"/>
    <property type="match status" value="2"/>
</dbReference>
<dbReference type="Gene3D" id="2.130.10.10">
    <property type="entry name" value="YVTN repeat-like/Quinoprotein amine dehydrogenase"/>
    <property type="match status" value="1"/>
</dbReference>
<dbReference type="InterPro" id="IPR036322">
    <property type="entry name" value="WD40_repeat_dom_sf"/>
</dbReference>
<evidence type="ECO:0000256" key="1">
    <source>
        <dbReference type="ARBA" id="ARBA00009768"/>
    </source>
</evidence>
<feature type="repeat" description="WD" evidence="5">
    <location>
        <begin position="65"/>
        <end position="106"/>
    </location>
</feature>
<feature type="repeat" description="WD" evidence="5">
    <location>
        <begin position="244"/>
        <end position="285"/>
    </location>
</feature>
<dbReference type="GO" id="GO:0007165">
    <property type="term" value="P:signal transduction"/>
    <property type="evidence" value="ECO:0007669"/>
    <property type="project" value="UniProtKB-KW"/>
</dbReference>
<dbReference type="SUPFAM" id="SSF50978">
    <property type="entry name" value="WD40 repeat-like"/>
    <property type="match status" value="1"/>
</dbReference>
<dbReference type="EMBL" id="ASPP01009619">
    <property type="protein sequence ID" value="ETO23892.1"/>
    <property type="molecule type" value="Genomic_DNA"/>
</dbReference>
<gene>
    <name evidence="6" type="ORF">RFI_13266</name>
</gene>
<proteinExistence type="inferred from homology"/>
<dbReference type="PIRSF" id="PIRSF002394">
    <property type="entry name" value="GN-bd_beta"/>
    <property type="match status" value="1"/>
</dbReference>
<name>X6NEZ2_RETFI</name>
<dbReference type="Pfam" id="PF25391">
    <property type="entry name" value="WD40_Gbeta"/>
    <property type="match status" value="1"/>
</dbReference>
<comment type="similarity">
    <text evidence="1">Belongs to the WD repeat G protein beta family.</text>
</comment>
<keyword evidence="7" id="KW-1185">Reference proteome</keyword>
<evidence type="ECO:0000256" key="4">
    <source>
        <dbReference type="ARBA" id="ARBA00023224"/>
    </source>
</evidence>
<keyword evidence="4" id="KW-0807">Transducer</keyword>
<dbReference type="InterPro" id="IPR001680">
    <property type="entry name" value="WD40_rpt"/>
</dbReference>
<protein>
    <submittedName>
        <fullName evidence="6">Guanine nucleotide-binding protein beta subunit</fullName>
    </submittedName>
</protein>